<feature type="transmembrane region" description="Helical" evidence="1">
    <location>
        <begin position="43"/>
        <end position="61"/>
    </location>
</feature>
<protein>
    <recommendedName>
        <fullName evidence="2">DUF58 domain-containing protein</fullName>
    </recommendedName>
</protein>
<feature type="domain" description="DUF58" evidence="2">
    <location>
        <begin position="206"/>
        <end position="313"/>
    </location>
</feature>
<evidence type="ECO:0000313" key="4">
    <source>
        <dbReference type="Proteomes" id="UP000027284"/>
    </source>
</evidence>
<accession>A0A062XKK1</accession>
<feature type="transmembrane region" description="Helical" evidence="1">
    <location>
        <begin position="21"/>
        <end position="37"/>
    </location>
</feature>
<dbReference type="Pfam" id="PF01882">
    <property type="entry name" value="DUF58"/>
    <property type="match status" value="1"/>
</dbReference>
<dbReference type="RefSeq" id="WP_038050330.1">
    <property type="nucleotide sequence ID" value="NZ_JMFG01000035.1"/>
</dbReference>
<comment type="caution">
    <text evidence="3">The sequence shown here is derived from an EMBL/GenBank/DDBJ whole genome shotgun (WGS) entry which is preliminary data.</text>
</comment>
<evidence type="ECO:0000259" key="2">
    <source>
        <dbReference type="Pfam" id="PF01882"/>
    </source>
</evidence>
<keyword evidence="4" id="KW-1185">Reference proteome</keyword>
<dbReference type="PANTHER" id="PTHR34351">
    <property type="entry name" value="SLR1927 PROTEIN-RELATED"/>
    <property type="match status" value="1"/>
</dbReference>
<dbReference type="AlphaFoldDB" id="A0A062XKK1"/>
<dbReference type="EMBL" id="JMFG01000035">
    <property type="protein sequence ID" value="KDA53077.1"/>
    <property type="molecule type" value="Genomic_DNA"/>
</dbReference>
<gene>
    <name evidence="3" type="ORF">EG19_08150</name>
</gene>
<sequence>MGWISALEWRFPGFSLTPTRAFWWFLVWVAVLGVSALNTGNNALYMLLALSLGAFVASGVLSRHTLGHLQGETLWPAEVWASAATRVQVVVHNTSRFLPAWGVVCRLSGLPGGLVLPLVPPRGKVTVPLLTRFPARGLFPRPHLTLEVRLPLGFFVKSLNISQPGELLVYPRLVAAALPRFSGPPQGIQERGTARLQRGGEVELLREFRPGDDLRDVHWKQTARQGRVIVMERRERERSLRFLVLDPHVRDPEDPETRRRFEDLVAEVASVARKLVHTGQAVGLVVGERVLPPAWGPEHLRKVLTLLALVQPVRGAAGTIFLTQGEQAVYRLAGSS</sequence>
<evidence type="ECO:0000313" key="3">
    <source>
        <dbReference type="EMBL" id="KDA53077.1"/>
    </source>
</evidence>
<dbReference type="OrthoDB" id="9778037at2"/>
<dbReference type="InterPro" id="IPR002881">
    <property type="entry name" value="DUF58"/>
</dbReference>
<keyword evidence="1" id="KW-1133">Transmembrane helix</keyword>
<proteinExistence type="predicted"/>
<dbReference type="STRING" id="1312852.EG19_08150"/>
<dbReference type="PANTHER" id="PTHR34351:SF1">
    <property type="entry name" value="SLR1927 PROTEIN"/>
    <property type="match status" value="1"/>
</dbReference>
<evidence type="ECO:0000256" key="1">
    <source>
        <dbReference type="SAM" id="Phobius"/>
    </source>
</evidence>
<keyword evidence="1" id="KW-0812">Transmembrane</keyword>
<name>A0A062XKK1_9BACT</name>
<dbReference type="Proteomes" id="UP000027284">
    <property type="component" value="Unassembled WGS sequence"/>
</dbReference>
<organism evidence="3 4">
    <name type="scientific">Thermoanaerobaculum aquaticum</name>
    <dbReference type="NCBI Taxonomy" id="1312852"/>
    <lineage>
        <taxon>Bacteria</taxon>
        <taxon>Pseudomonadati</taxon>
        <taxon>Acidobacteriota</taxon>
        <taxon>Thermoanaerobaculia</taxon>
        <taxon>Thermoanaerobaculales</taxon>
        <taxon>Thermoanaerobaculaceae</taxon>
        <taxon>Thermoanaerobaculum</taxon>
    </lineage>
</organism>
<keyword evidence="1" id="KW-0472">Membrane</keyword>
<reference evidence="3 4" key="1">
    <citation type="submission" date="2014-04" db="EMBL/GenBank/DDBJ databases">
        <title>The Genome Sequence of Thermoanaerobaculum aquaticum MP-01, The First Cultivated Group 23 Acidobacterium.</title>
        <authorList>
            <person name="Stamps B.W."/>
            <person name="Losey N.A."/>
            <person name="Lawson P.A."/>
            <person name="Stevenson B.S."/>
        </authorList>
    </citation>
    <scope>NUCLEOTIDE SEQUENCE [LARGE SCALE GENOMIC DNA]</scope>
    <source>
        <strain evidence="3 4">MP-01</strain>
    </source>
</reference>